<reference evidence="1" key="1">
    <citation type="journal article" date="2020" name="Stud. Mycol.">
        <title>101 Dothideomycetes genomes: a test case for predicting lifestyles and emergence of pathogens.</title>
        <authorList>
            <person name="Haridas S."/>
            <person name="Albert R."/>
            <person name="Binder M."/>
            <person name="Bloem J."/>
            <person name="Labutti K."/>
            <person name="Salamov A."/>
            <person name="Andreopoulos B."/>
            <person name="Baker S."/>
            <person name="Barry K."/>
            <person name="Bills G."/>
            <person name="Bluhm B."/>
            <person name="Cannon C."/>
            <person name="Castanera R."/>
            <person name="Culley D."/>
            <person name="Daum C."/>
            <person name="Ezra D."/>
            <person name="Gonzalez J."/>
            <person name="Henrissat B."/>
            <person name="Kuo A."/>
            <person name="Liang C."/>
            <person name="Lipzen A."/>
            <person name="Lutzoni F."/>
            <person name="Magnuson J."/>
            <person name="Mondo S."/>
            <person name="Nolan M."/>
            <person name="Ohm R."/>
            <person name="Pangilinan J."/>
            <person name="Park H.-J."/>
            <person name="Ramirez L."/>
            <person name="Alfaro M."/>
            <person name="Sun H."/>
            <person name="Tritt A."/>
            <person name="Yoshinaga Y."/>
            <person name="Zwiers L.-H."/>
            <person name="Turgeon B."/>
            <person name="Goodwin S."/>
            <person name="Spatafora J."/>
            <person name="Crous P."/>
            <person name="Grigoriev I."/>
        </authorList>
    </citation>
    <scope>NUCLEOTIDE SEQUENCE</scope>
    <source>
        <strain evidence="1">CBS 116005</strain>
    </source>
</reference>
<name>A0A6G1L253_9PEZI</name>
<evidence type="ECO:0000313" key="1">
    <source>
        <dbReference type="EMBL" id="KAF2766905.1"/>
    </source>
</evidence>
<proteinExistence type="predicted"/>
<dbReference type="Proteomes" id="UP000799436">
    <property type="component" value="Unassembled WGS sequence"/>
</dbReference>
<gene>
    <name evidence="1" type="ORF">EJ03DRAFT_165741</name>
</gene>
<protein>
    <submittedName>
        <fullName evidence="1">Uncharacterized protein</fullName>
    </submittedName>
</protein>
<dbReference type="AlphaFoldDB" id="A0A6G1L253"/>
<organism evidence="1 2">
    <name type="scientific">Teratosphaeria nubilosa</name>
    <dbReference type="NCBI Taxonomy" id="161662"/>
    <lineage>
        <taxon>Eukaryota</taxon>
        <taxon>Fungi</taxon>
        <taxon>Dikarya</taxon>
        <taxon>Ascomycota</taxon>
        <taxon>Pezizomycotina</taxon>
        <taxon>Dothideomycetes</taxon>
        <taxon>Dothideomycetidae</taxon>
        <taxon>Mycosphaerellales</taxon>
        <taxon>Teratosphaeriaceae</taxon>
        <taxon>Teratosphaeria</taxon>
    </lineage>
</organism>
<sequence length="151" mass="17328">MSAKYPRRAPALLRSSFVTQGRVRCQPRQRTCSHDTRDMSRERFECHAPGIGVHPKIGSIFQTAHLTVRRFHCLFDREARTTKVSNASLQSHGVRQELSLPANTFAARIAIQLYCRLGFHAPIDQHTETESQDSYDILRQLEFRDAFPQCS</sequence>
<keyword evidence="2" id="KW-1185">Reference proteome</keyword>
<dbReference type="EMBL" id="ML995864">
    <property type="protein sequence ID" value="KAF2766905.1"/>
    <property type="molecule type" value="Genomic_DNA"/>
</dbReference>
<accession>A0A6G1L253</accession>
<evidence type="ECO:0000313" key="2">
    <source>
        <dbReference type="Proteomes" id="UP000799436"/>
    </source>
</evidence>